<dbReference type="InParanoid" id="A0A286USS4"/>
<dbReference type="OrthoDB" id="2559662at2759"/>
<keyword evidence="1" id="KW-1133">Transmembrane helix</keyword>
<accession>A0A286USS4</accession>
<evidence type="ECO:0000313" key="3">
    <source>
        <dbReference type="Proteomes" id="UP000217199"/>
    </source>
</evidence>
<name>A0A286USS4_9AGAM</name>
<dbReference type="Proteomes" id="UP000217199">
    <property type="component" value="Unassembled WGS sequence"/>
</dbReference>
<keyword evidence="1" id="KW-0472">Membrane</keyword>
<organism evidence="2 3">
    <name type="scientific">Pyrrhoderma noxium</name>
    <dbReference type="NCBI Taxonomy" id="2282107"/>
    <lineage>
        <taxon>Eukaryota</taxon>
        <taxon>Fungi</taxon>
        <taxon>Dikarya</taxon>
        <taxon>Basidiomycota</taxon>
        <taxon>Agaricomycotina</taxon>
        <taxon>Agaricomycetes</taxon>
        <taxon>Hymenochaetales</taxon>
        <taxon>Hymenochaetaceae</taxon>
        <taxon>Pyrrhoderma</taxon>
    </lineage>
</organism>
<keyword evidence="1" id="KW-0812">Transmembrane</keyword>
<dbReference type="Gene3D" id="3.40.50.11350">
    <property type="match status" value="1"/>
</dbReference>
<dbReference type="EMBL" id="NBII01000002">
    <property type="protein sequence ID" value="PAV22604.1"/>
    <property type="molecule type" value="Genomic_DNA"/>
</dbReference>
<protein>
    <submittedName>
        <fullName evidence="2">ATP:ADP antiporter</fullName>
    </submittedName>
</protein>
<reference evidence="2 3" key="1">
    <citation type="journal article" date="2017" name="Mol. Ecol.">
        <title>Comparative and population genomic landscape of Phellinus noxius: A hypervariable fungus causing root rot in trees.</title>
        <authorList>
            <person name="Chung C.L."/>
            <person name="Lee T.J."/>
            <person name="Akiba M."/>
            <person name="Lee H.H."/>
            <person name="Kuo T.H."/>
            <person name="Liu D."/>
            <person name="Ke H.M."/>
            <person name="Yokoi T."/>
            <person name="Roa M.B."/>
            <person name="Lu M.J."/>
            <person name="Chang Y.Y."/>
            <person name="Ann P.J."/>
            <person name="Tsai J.N."/>
            <person name="Chen C.Y."/>
            <person name="Tzean S.S."/>
            <person name="Ota Y."/>
            <person name="Hattori T."/>
            <person name="Sahashi N."/>
            <person name="Liou R.F."/>
            <person name="Kikuchi T."/>
            <person name="Tsai I.J."/>
        </authorList>
    </citation>
    <scope>NUCLEOTIDE SEQUENCE [LARGE SCALE GENOMIC DNA]</scope>
    <source>
        <strain evidence="2 3">FFPRI411160</strain>
    </source>
</reference>
<gene>
    <name evidence="2" type="ORF">PNOK_0256100</name>
</gene>
<dbReference type="AlphaFoldDB" id="A0A286USS4"/>
<feature type="transmembrane region" description="Helical" evidence="1">
    <location>
        <begin position="42"/>
        <end position="61"/>
    </location>
</feature>
<keyword evidence="3" id="KW-1185">Reference proteome</keyword>
<dbReference type="CDD" id="cd11296">
    <property type="entry name" value="O-FucT_like"/>
    <property type="match status" value="1"/>
</dbReference>
<sequence length="457" mass="51635">MRLFGSGSRDGQYELLPTNSSSSSASYIRRLTFIPSSARRRAFFLLCGVGITFLIGVLVVTKPTSVKVAWSNISKSDSGIVKPPTFDRFYELERHYPQHDPSLPPPEGENGRYVWVSNQHWGLGWNNIFQSLYMMSHMAYLSNRAFVFEPYTWHKGPESFVDFQGHLIPSRIPLSALIDGPMAGATSFLPGDNHPERCLLNILIKYVLMREGPMNETCVELRGGIEHPFDWPQFGDKTMETVWPTLSQSPILTEFRWAQLILSAVRTNAPVISPSLSSDPPPLVVPDLMAVHIRRGDYLEHCINLASWSSGYMGWSQSPGLVDVFTPGNYTEAMEHCYPDDDTIVRRINQVRHEWETRDGPLVNGKKLRKLYILSNGKREWVKELKRKIEEGGDWDIVASSRDLTLSDEQIYVAQAVDMAIAQSSGVFMGNGFSSLTANVVMLRRVNGIPITSNRYW</sequence>
<evidence type="ECO:0000313" key="2">
    <source>
        <dbReference type="EMBL" id="PAV22604.1"/>
    </source>
</evidence>
<comment type="caution">
    <text evidence="2">The sequence shown here is derived from an EMBL/GenBank/DDBJ whole genome shotgun (WGS) entry which is preliminary data.</text>
</comment>
<proteinExistence type="predicted"/>
<evidence type="ECO:0000256" key="1">
    <source>
        <dbReference type="SAM" id="Phobius"/>
    </source>
</evidence>